<dbReference type="GO" id="GO:0006508">
    <property type="term" value="P:proteolysis"/>
    <property type="evidence" value="ECO:0007669"/>
    <property type="project" value="UniProtKB-KW"/>
</dbReference>
<reference evidence="10" key="1">
    <citation type="submission" date="2016-11" db="UniProtKB">
        <authorList>
            <consortium name="WormBaseParasite"/>
        </authorList>
    </citation>
    <scope>IDENTIFICATION</scope>
</reference>
<dbReference type="PANTHER" id="PTHR10127:SF780">
    <property type="entry name" value="METALLOENDOPEPTIDASE"/>
    <property type="match status" value="1"/>
</dbReference>
<feature type="active site" evidence="6">
    <location>
        <position position="8"/>
    </location>
</feature>
<feature type="binding site" evidence="6">
    <location>
        <position position="17"/>
    </location>
    <ligand>
        <name>Zn(2+)</name>
        <dbReference type="ChEBI" id="CHEBI:29105"/>
        <note>catalytic</note>
    </ligand>
</feature>
<evidence type="ECO:0000256" key="2">
    <source>
        <dbReference type="ARBA" id="ARBA00022723"/>
    </source>
</evidence>
<name>A0A1I8BFX6_MELHA</name>
<dbReference type="Pfam" id="PF01400">
    <property type="entry name" value="Astacin"/>
    <property type="match status" value="1"/>
</dbReference>
<dbReference type="Gene3D" id="3.40.390.10">
    <property type="entry name" value="Collagenase (Catalytic Domain)"/>
    <property type="match status" value="1"/>
</dbReference>
<dbReference type="EC" id="3.4.24.-" evidence="7"/>
<keyword evidence="3 6" id="KW-0378">Hydrolase</keyword>
<dbReference type="OMA" id="NLWNTTR"/>
<comment type="caution">
    <text evidence="6">Lacks conserved residue(s) required for the propagation of feature annotation.</text>
</comment>
<evidence type="ECO:0000313" key="9">
    <source>
        <dbReference type="Proteomes" id="UP000095281"/>
    </source>
</evidence>
<accession>A0A1I8BFX6</accession>
<evidence type="ECO:0000256" key="1">
    <source>
        <dbReference type="ARBA" id="ARBA00022670"/>
    </source>
</evidence>
<dbReference type="InterPro" id="IPR001506">
    <property type="entry name" value="Peptidase_M12A"/>
</dbReference>
<dbReference type="Proteomes" id="UP000095281">
    <property type="component" value="Unplaced"/>
</dbReference>
<dbReference type="SUPFAM" id="SSF55486">
    <property type="entry name" value="Metalloproteases ('zincins'), catalytic domain"/>
    <property type="match status" value="1"/>
</dbReference>
<evidence type="ECO:0000256" key="5">
    <source>
        <dbReference type="ARBA" id="ARBA00023049"/>
    </source>
</evidence>
<sequence length="437" mass="50349">MAASVAHEIMHTLGFHHEMQRSDRNEYVWINYDNQIIKSENNFGHKNSENLETPYDYGSLMHYPPNTGYSKNRSIFEIISLQRIYQNTMGQCNEISFKDAKLLNRLYCTADYLHNPSITKCKPEEFKLNNGECKNGGYPDPLKNCTCRCPKGYGGVHCTEHKYDNCTPVYLTSHIKMVYISNFLKGAEFKALQYLAFVLLPIVDSCFIVIKSNQETNRIKAKRIVIKIEYINGFTCDYPCEDNYIEIKFLKDKTASGARVCCSNTNLPFLVSADADTEVLIMKKGLNGTFIISYQHELTPSIETNTCREIFDPKSHNYGKIKKFGAKVDMLPRHGPLFHFQCTRQLLTVNGRFHVQNWVCSVGEDKIQYCGDVGKFYCLTLIFTKLLRKWRDPMKPTGIGKTHKVNGFSSLILIVIQKTTEKDKKYYLNRLIVKKLI</sequence>
<dbReference type="PROSITE" id="PS01186">
    <property type="entry name" value="EGF_2"/>
    <property type="match status" value="1"/>
</dbReference>
<dbReference type="GO" id="GO:0008270">
    <property type="term" value="F:zinc ion binding"/>
    <property type="evidence" value="ECO:0007669"/>
    <property type="project" value="UniProtKB-UniRule"/>
</dbReference>
<organism evidence="9 10">
    <name type="scientific">Meloidogyne hapla</name>
    <name type="common">Root-knot nematode worm</name>
    <dbReference type="NCBI Taxonomy" id="6305"/>
    <lineage>
        <taxon>Eukaryota</taxon>
        <taxon>Metazoa</taxon>
        <taxon>Ecdysozoa</taxon>
        <taxon>Nematoda</taxon>
        <taxon>Chromadorea</taxon>
        <taxon>Rhabditida</taxon>
        <taxon>Tylenchina</taxon>
        <taxon>Tylenchomorpha</taxon>
        <taxon>Tylenchoidea</taxon>
        <taxon>Meloidogynidae</taxon>
        <taxon>Meloidogyninae</taxon>
        <taxon>Meloidogyne</taxon>
    </lineage>
</organism>
<evidence type="ECO:0000313" key="10">
    <source>
        <dbReference type="WBParaSite" id="MhA1_Contig223.frz3.gene3"/>
    </source>
</evidence>
<dbReference type="PROSITE" id="PS00022">
    <property type="entry name" value="EGF_1"/>
    <property type="match status" value="1"/>
</dbReference>
<dbReference type="PRINTS" id="PR00480">
    <property type="entry name" value="ASTACIN"/>
</dbReference>
<dbReference type="InterPro" id="IPR000742">
    <property type="entry name" value="EGF"/>
</dbReference>
<dbReference type="PROSITE" id="PS51864">
    <property type="entry name" value="ASTACIN"/>
    <property type="match status" value="1"/>
</dbReference>
<dbReference type="WBParaSite" id="MhA1_Contig223.frz3.gene3">
    <property type="protein sequence ID" value="MhA1_Contig223.frz3.gene3"/>
    <property type="gene ID" value="MhA1_Contig223.frz3.gene3"/>
</dbReference>
<feature type="binding site" evidence="6">
    <location>
        <position position="11"/>
    </location>
    <ligand>
        <name>Zn(2+)</name>
        <dbReference type="ChEBI" id="CHEBI:29105"/>
        <note>catalytic</note>
    </ligand>
</feature>
<keyword evidence="4 6" id="KW-0862">Zinc</keyword>
<protein>
    <recommendedName>
        <fullName evidence="7">Metalloendopeptidase</fullName>
        <ecNumber evidence="7">3.4.24.-</ecNumber>
    </recommendedName>
</protein>
<keyword evidence="2 6" id="KW-0479">Metal-binding</keyword>
<feature type="binding site" evidence="6">
    <location>
        <position position="7"/>
    </location>
    <ligand>
        <name>Zn(2+)</name>
        <dbReference type="ChEBI" id="CHEBI:29105"/>
        <note>catalytic</note>
    </ligand>
</feature>
<evidence type="ECO:0000259" key="8">
    <source>
        <dbReference type="PROSITE" id="PS51864"/>
    </source>
</evidence>
<feature type="domain" description="Peptidase M12A" evidence="8">
    <location>
        <begin position="1"/>
        <end position="109"/>
    </location>
</feature>
<keyword evidence="9" id="KW-1185">Reference proteome</keyword>
<keyword evidence="5 6" id="KW-0482">Metalloprotease</keyword>
<proteinExistence type="predicted"/>
<evidence type="ECO:0000256" key="7">
    <source>
        <dbReference type="RuleBase" id="RU361183"/>
    </source>
</evidence>
<comment type="cofactor">
    <cofactor evidence="6 7">
        <name>Zn(2+)</name>
        <dbReference type="ChEBI" id="CHEBI:29105"/>
    </cofactor>
    <text evidence="6 7">Binds 1 zinc ion per subunit.</text>
</comment>
<dbReference type="InterPro" id="IPR024079">
    <property type="entry name" value="MetalloPept_cat_dom_sf"/>
</dbReference>
<evidence type="ECO:0000256" key="6">
    <source>
        <dbReference type="PROSITE-ProRule" id="PRU01211"/>
    </source>
</evidence>
<evidence type="ECO:0000256" key="3">
    <source>
        <dbReference type="ARBA" id="ARBA00022801"/>
    </source>
</evidence>
<evidence type="ECO:0000256" key="4">
    <source>
        <dbReference type="ARBA" id="ARBA00022833"/>
    </source>
</evidence>
<keyword evidence="1 6" id="KW-0645">Protease</keyword>
<dbReference type="AlphaFoldDB" id="A0A1I8BFX6"/>
<dbReference type="GO" id="GO:0004222">
    <property type="term" value="F:metalloendopeptidase activity"/>
    <property type="evidence" value="ECO:0007669"/>
    <property type="project" value="UniProtKB-UniRule"/>
</dbReference>
<dbReference type="PANTHER" id="PTHR10127">
    <property type="entry name" value="DISCOIDIN, CUB, EGF, LAMININ , AND ZINC METALLOPROTEASE DOMAIN CONTAINING"/>
    <property type="match status" value="1"/>
</dbReference>